<dbReference type="InterPro" id="IPR006311">
    <property type="entry name" value="TAT_signal"/>
</dbReference>
<dbReference type="NCBIfam" id="TIGR01409">
    <property type="entry name" value="TAT_signal_seq"/>
    <property type="match status" value="1"/>
</dbReference>
<reference evidence="1" key="1">
    <citation type="submission" date="2018-05" db="EMBL/GenBank/DDBJ databases">
        <authorList>
            <person name="Lanie J.A."/>
            <person name="Ng W.-L."/>
            <person name="Kazmierczak K.M."/>
            <person name="Andrzejewski T.M."/>
            <person name="Davidsen T.M."/>
            <person name="Wayne K.J."/>
            <person name="Tettelin H."/>
            <person name="Glass J.I."/>
            <person name="Rusch D."/>
            <person name="Podicherti R."/>
            <person name="Tsui H.-C.T."/>
            <person name="Winkler M.E."/>
        </authorList>
    </citation>
    <scope>NUCLEOTIDE SEQUENCE</scope>
</reference>
<evidence type="ECO:0008006" key="2">
    <source>
        <dbReference type="Google" id="ProtNLM"/>
    </source>
</evidence>
<sequence>MEEKVVRKSKKRLNINRRNFLTGSVTLAGAAAAATVVPISFAKANHSDSDFKGLPDFIKWKNRDAL</sequence>
<name>A0A382R561_9ZZZZ</name>
<dbReference type="EMBL" id="UINC01118867">
    <property type="protein sequence ID" value="SVC92282.1"/>
    <property type="molecule type" value="Genomic_DNA"/>
</dbReference>
<proteinExistence type="predicted"/>
<organism evidence="1">
    <name type="scientific">marine metagenome</name>
    <dbReference type="NCBI Taxonomy" id="408172"/>
    <lineage>
        <taxon>unclassified sequences</taxon>
        <taxon>metagenomes</taxon>
        <taxon>ecological metagenomes</taxon>
    </lineage>
</organism>
<feature type="non-terminal residue" evidence="1">
    <location>
        <position position="66"/>
    </location>
</feature>
<protein>
    <recommendedName>
        <fullName evidence="2">Ubiquitinol-cytochrome C reductase Fe-S subunit TAT signal domain-containing protein</fullName>
    </recommendedName>
</protein>
<accession>A0A382R561</accession>
<gene>
    <name evidence="1" type="ORF">METZ01_LOCUS345136</name>
</gene>
<evidence type="ECO:0000313" key="1">
    <source>
        <dbReference type="EMBL" id="SVC92282.1"/>
    </source>
</evidence>
<dbReference type="InterPro" id="IPR019546">
    <property type="entry name" value="TAT_signal_bac_arc"/>
</dbReference>
<dbReference type="PROSITE" id="PS51318">
    <property type="entry name" value="TAT"/>
    <property type="match status" value="1"/>
</dbReference>
<dbReference type="AlphaFoldDB" id="A0A382R561"/>